<dbReference type="EMBL" id="CSAE01000159">
    <property type="protein sequence ID" value="COV61940.1"/>
    <property type="molecule type" value="Genomic_DNA"/>
</dbReference>
<feature type="region of interest" description="Disordered" evidence="1">
    <location>
        <begin position="1"/>
        <end position="27"/>
    </location>
</feature>
<dbReference type="AlphaFoldDB" id="A0A0U0R0R9"/>
<evidence type="ECO:0000313" key="2">
    <source>
        <dbReference type="EMBL" id="COV61940.1"/>
    </source>
</evidence>
<name>A0A0U0R0R9_MYCTX</name>
<organism evidence="2 3">
    <name type="scientific">Mycobacterium tuberculosis</name>
    <dbReference type="NCBI Taxonomy" id="1773"/>
    <lineage>
        <taxon>Bacteria</taxon>
        <taxon>Bacillati</taxon>
        <taxon>Actinomycetota</taxon>
        <taxon>Actinomycetes</taxon>
        <taxon>Mycobacteriales</taxon>
        <taxon>Mycobacteriaceae</taxon>
        <taxon>Mycobacterium</taxon>
        <taxon>Mycobacterium tuberculosis complex</taxon>
    </lineage>
</organism>
<protein>
    <submittedName>
        <fullName evidence="2">Uncharacterized protein</fullName>
    </submittedName>
</protein>
<feature type="compositionally biased region" description="Polar residues" evidence="1">
    <location>
        <begin position="12"/>
        <end position="26"/>
    </location>
</feature>
<accession>A0A0U0R0R9</accession>
<evidence type="ECO:0000313" key="3">
    <source>
        <dbReference type="Proteomes" id="UP000038802"/>
    </source>
</evidence>
<dbReference type="Proteomes" id="UP000038802">
    <property type="component" value="Unassembled WGS sequence"/>
</dbReference>
<reference evidence="3" key="1">
    <citation type="submission" date="2015-03" db="EMBL/GenBank/DDBJ databases">
        <authorList>
            <consortium name="Pathogen Informatics"/>
        </authorList>
    </citation>
    <scope>NUCLEOTIDE SEQUENCE [LARGE SCALE GENOMIC DNA]</scope>
    <source>
        <strain evidence="3">K00500041</strain>
    </source>
</reference>
<gene>
    <name evidence="2" type="ORF">ERS007703_01742</name>
</gene>
<evidence type="ECO:0000256" key="1">
    <source>
        <dbReference type="SAM" id="MobiDB-lite"/>
    </source>
</evidence>
<proteinExistence type="predicted"/>
<sequence length="42" mass="4105">MVGPSMPGSEYGTPTSIMSQPDSTSAVIAATDAGTSGYPVGK</sequence>